<dbReference type="Pfam" id="PF00903">
    <property type="entry name" value="Glyoxalase"/>
    <property type="match status" value="1"/>
</dbReference>
<organism evidence="2 3">
    <name type="scientific">Streptomyces fuscichromogenes</name>
    <dbReference type="NCBI Taxonomy" id="1324013"/>
    <lineage>
        <taxon>Bacteria</taxon>
        <taxon>Bacillati</taxon>
        <taxon>Actinomycetota</taxon>
        <taxon>Actinomycetes</taxon>
        <taxon>Kitasatosporales</taxon>
        <taxon>Streptomycetaceae</taxon>
        <taxon>Streptomyces</taxon>
    </lineage>
</organism>
<comment type="caution">
    <text evidence="2">The sequence shown here is derived from an EMBL/GenBank/DDBJ whole genome shotgun (WGS) entry which is preliminary data.</text>
</comment>
<dbReference type="Pfam" id="PF22632">
    <property type="entry name" value="BphC_D1"/>
    <property type="match status" value="1"/>
</dbReference>
<dbReference type="EMBL" id="BMML01000029">
    <property type="protein sequence ID" value="GGN38944.1"/>
    <property type="molecule type" value="Genomic_DNA"/>
</dbReference>
<keyword evidence="3" id="KW-1185">Reference proteome</keyword>
<protein>
    <submittedName>
        <fullName evidence="2">Iron-dependent extradiol dioxygenase</fullName>
    </submittedName>
</protein>
<keyword evidence="2" id="KW-0223">Dioxygenase</keyword>
<feature type="domain" description="VOC" evidence="1">
    <location>
        <begin position="156"/>
        <end position="273"/>
    </location>
</feature>
<reference evidence="2" key="2">
    <citation type="submission" date="2020-09" db="EMBL/GenBank/DDBJ databases">
        <authorList>
            <person name="Sun Q."/>
            <person name="Zhou Y."/>
        </authorList>
    </citation>
    <scope>NUCLEOTIDE SEQUENCE</scope>
    <source>
        <strain evidence="2">CGMCC 4.7110</strain>
    </source>
</reference>
<evidence type="ECO:0000259" key="1">
    <source>
        <dbReference type="PROSITE" id="PS51819"/>
    </source>
</evidence>
<dbReference type="SUPFAM" id="SSF54593">
    <property type="entry name" value="Glyoxalase/Bleomycin resistance protein/Dihydroxybiphenyl dioxygenase"/>
    <property type="match status" value="1"/>
</dbReference>
<evidence type="ECO:0000313" key="3">
    <source>
        <dbReference type="Proteomes" id="UP000653411"/>
    </source>
</evidence>
<sequence>MTVKGLTNTFFVMTIQSLGYVGIGTPDPDAWAQYARTVIGLAVEPGEAGDFARHRLRMDQHPFRMWLTDAESGGVTVIGWEVRDPAAIDEMTVRLKEAGIDVAIGTDEECRDRQVARMVHFTGPLRIRTELFCGRRLAPSQFVSPLGVDFVTGEQGLGHVVMKTPHVQEAVDFYCEVLGFRLSDTADYPWGTFYFLGCNPRHHSIAFIRSHKNEGTHHILCEVTSPEEVGRALDRTREHDVRLMATLGKHANDGMFSFYMTSPAGFGIEIGTGGVQVDEDTWVSRTYTADIWGHHPVD</sequence>
<name>A0A918CWI0_9ACTN</name>
<feature type="domain" description="VOC" evidence="1">
    <location>
        <begin position="17"/>
        <end position="134"/>
    </location>
</feature>
<dbReference type="PROSITE" id="PS51819">
    <property type="entry name" value="VOC"/>
    <property type="match status" value="2"/>
</dbReference>
<dbReference type="PANTHER" id="PTHR21366">
    <property type="entry name" value="GLYOXALASE FAMILY PROTEIN"/>
    <property type="match status" value="1"/>
</dbReference>
<keyword evidence="2" id="KW-0560">Oxidoreductase</keyword>
<dbReference type="AlphaFoldDB" id="A0A918CWI0"/>
<accession>A0A918CWI0</accession>
<dbReference type="InterPro" id="IPR029068">
    <property type="entry name" value="Glyas_Bleomycin-R_OHBP_Dase"/>
</dbReference>
<dbReference type="InterPro" id="IPR004360">
    <property type="entry name" value="Glyas_Fos-R_dOase_dom"/>
</dbReference>
<dbReference type="PANTHER" id="PTHR21366:SF14">
    <property type="entry name" value="GLYOXALASE DOMAIN-CONTAINING PROTEIN 5"/>
    <property type="match status" value="1"/>
</dbReference>
<reference evidence="2" key="1">
    <citation type="journal article" date="2014" name="Int. J. Syst. Evol. Microbiol.">
        <title>Complete genome sequence of Corynebacterium casei LMG S-19264T (=DSM 44701T), isolated from a smear-ripened cheese.</title>
        <authorList>
            <consortium name="US DOE Joint Genome Institute (JGI-PGF)"/>
            <person name="Walter F."/>
            <person name="Albersmeier A."/>
            <person name="Kalinowski J."/>
            <person name="Ruckert C."/>
        </authorList>
    </citation>
    <scope>NUCLEOTIDE SEQUENCE</scope>
    <source>
        <strain evidence="2">CGMCC 4.7110</strain>
    </source>
</reference>
<dbReference type="CDD" id="cd07252">
    <property type="entry name" value="BphC1-RGP6_N_like"/>
    <property type="match status" value="1"/>
</dbReference>
<dbReference type="GO" id="GO:0051213">
    <property type="term" value="F:dioxygenase activity"/>
    <property type="evidence" value="ECO:0007669"/>
    <property type="project" value="UniProtKB-KW"/>
</dbReference>
<dbReference type="InterPro" id="IPR050383">
    <property type="entry name" value="GlyoxalaseI/FosfomycinResist"/>
</dbReference>
<dbReference type="Proteomes" id="UP000653411">
    <property type="component" value="Unassembled WGS sequence"/>
</dbReference>
<evidence type="ECO:0000313" key="2">
    <source>
        <dbReference type="EMBL" id="GGN38944.1"/>
    </source>
</evidence>
<dbReference type="InterPro" id="IPR037523">
    <property type="entry name" value="VOC_core"/>
</dbReference>
<proteinExistence type="predicted"/>
<dbReference type="Gene3D" id="3.10.180.10">
    <property type="entry name" value="2,3-Dihydroxybiphenyl 1,2-Dioxygenase, domain 1"/>
    <property type="match status" value="2"/>
</dbReference>
<gene>
    <name evidence="2" type="ORF">GCM10011578_084900</name>
</gene>